<name>A0A0G1Y3I5_9BACT</name>
<reference evidence="3 4" key="1">
    <citation type="journal article" date="2015" name="Nature">
        <title>rRNA introns, odd ribosomes, and small enigmatic genomes across a large radiation of phyla.</title>
        <authorList>
            <person name="Brown C.T."/>
            <person name="Hug L.A."/>
            <person name="Thomas B.C."/>
            <person name="Sharon I."/>
            <person name="Castelle C.J."/>
            <person name="Singh A."/>
            <person name="Wilkins M.J."/>
            <person name="Williams K.H."/>
            <person name="Banfield J.F."/>
        </authorList>
    </citation>
    <scope>NUCLEOTIDE SEQUENCE [LARGE SCALE GENOMIC DNA]</scope>
</reference>
<gene>
    <name evidence="3" type="ORF">UY86_C0001G0001</name>
</gene>
<dbReference type="STRING" id="1618607.UY86_C0001G0001"/>
<feature type="compositionally biased region" description="Acidic residues" evidence="1">
    <location>
        <begin position="1564"/>
        <end position="1574"/>
    </location>
</feature>
<dbReference type="SUPFAM" id="SSF51004">
    <property type="entry name" value="C-terminal (heme d1) domain of cytochrome cd1-nitrite reductase"/>
    <property type="match status" value="1"/>
</dbReference>
<dbReference type="InterPro" id="IPR013211">
    <property type="entry name" value="LVIVD"/>
</dbReference>
<feature type="non-terminal residue" evidence="3">
    <location>
        <position position="1"/>
    </location>
</feature>
<dbReference type="Pfam" id="PF08309">
    <property type="entry name" value="LVIVD"/>
    <property type="match status" value="7"/>
</dbReference>
<dbReference type="Proteomes" id="UP000033852">
    <property type="component" value="Unassembled WGS sequence"/>
</dbReference>
<dbReference type="Gene3D" id="2.60.40.10">
    <property type="entry name" value="Immunoglobulins"/>
    <property type="match status" value="1"/>
</dbReference>
<accession>A0A0G1Y3I5</accession>
<feature type="region of interest" description="Disordered" evidence="1">
    <location>
        <begin position="1524"/>
        <end position="1598"/>
    </location>
</feature>
<dbReference type="InterPro" id="IPR011048">
    <property type="entry name" value="Haem_d1_sf"/>
</dbReference>
<evidence type="ECO:0000313" key="4">
    <source>
        <dbReference type="Proteomes" id="UP000033852"/>
    </source>
</evidence>
<sequence length="1598" mass="161584">TTCDTASSSVFGCLAAVDWSLFNDKVSSTSIDTSAELAALIGDETGSGALVFGTQPTISDGRLSSTTLSGNSLLSNATTTYLGVTGTATSSFAAGINLTTGCFAINDACVSGGASGSVNAGTAGQISYYAAAGSAISGTSTVFIASNGNVGIGSSTPSAKLAIDGGTILQAAYGSSTQAGSFSTAGHSYNVAVAGRYAYVADYEGGLRILDLTHPGKPSIVGSYTGSNTVLSVVVAGRYAYVGDVTGISILDVSNPASPALLGRYPFITYVYTLALSGKYLYAPDFNSGAMRVIDVSNPTSPTLTGSFSPGGSSAPYSVAVLGKYAYLGDQGNSAIYIVDISNPAAPAKTATYSLASSLPAALYISGKYLYVADGAKGVYVLNVGNPAATPTLAASFDTAGSYYGVAAAGRYVYAADHTGNFAVLDFTASTTLPLVGRYNSGGTPWGIAVAGKYAYMAADAQGLRVIDLNGADLPAASIGSLASNNANISDALAVGGDITAGGGLAVGISGIFSRGAIAAAVASTTQTNPTVASFMGGNVGISTSSPYARLSILADHSEYMNRNLFAVASSTSNGTTTLFSILNSGNVGIGVATPSYALDVSGFINTDQYSGYKQAGNTVLYASSTLGSVYLGGGAGPSAYNANANYNTLLGTNAGNLITSGANNIILGAFSTAALSNLTSGSNNVSIGYNISMPSPTANNQLNIQNIIYGANNAGTAGMPSIGQVGVGSTTPWARFGIHANAGDSNTTLFAIASSTASATTTHFIVTNTGRVGIATASPVAQLSVQGADQLAATKSLVITDSLATELLTVFNNGLTQLKNLLATASSTIGDGTQAGGLTISGGATTTGFLAITGTTGTTTIASGQGFTIGSSQFVLQQGSGNVGIGTTTVASLLALQTAARTTAYSASNWTTWADITVRNPVASTDINAATGIAFFPHGLVDGNAASGIAAVKSSASDRDSDLVFITRGAAVPSSEKMRITSAGNVGIGSTTPNAKLVVSGDVYLDGASRYLNFGTAAQGTNGYGIRDNGGKIEVKNSGGSWKPIQATSTQYARVSGGNTSTDTTVWTVMDVSVEGLDPSNISDTSTDKITPTEAGFYIASVSVRPTGTIADGTRVGAAVYVNGSLIASNTINLALVNTDEDTATVSAVFYVDGNDYIEARGYQNSGGTLNLALRSVSVGKIGGSDYAEYVMPETGTSPSDYLPGELLCLKASAKDTYGHCSGADDRNVIGVVSTNPGIIGNSAGSLQERDAFIESMMLPLSMVGRVPVRVSLEGGPIAIGDRITSSSEPGVGMKAGPFDPSVGRAVGNFTGDPAEGGIVEMYIDVQAGLSVASLTQELSQKPPSDSLAGQFLANLFTRITEWLASAGNGIAAIFATEVHAETVYAKKLCLEDVCITKMELQKMLDISGQASTSVQQFTTDDQSSNDQTSDVRLDTEAPAITINGANPAHLLVGDSYADLGASVTDNFDQNLGIHAFVNGVEMQEIRIDTSAVGEHTIIYRVTDGAGNVEEATRMVIVEEPAAPAPAEAPADSTDSTPSTSSGQASSPQVDSPQAETSASDEPAPEPEPELESEPTPTESTPAPEPMQEPAPAELTP</sequence>
<proteinExistence type="predicted"/>
<dbReference type="Gene3D" id="2.130.10.10">
    <property type="entry name" value="YVTN repeat-like/Quinoprotein amine dehydrogenase"/>
    <property type="match status" value="1"/>
</dbReference>
<dbReference type="PATRIC" id="fig|1618607.3.peg.1"/>
<evidence type="ECO:0000313" key="3">
    <source>
        <dbReference type="EMBL" id="KKW38028.1"/>
    </source>
</evidence>
<dbReference type="InterPro" id="IPR013783">
    <property type="entry name" value="Ig-like_fold"/>
</dbReference>
<organism evidence="3 4">
    <name type="scientific">Candidatus Adlerbacteria bacterium GW2011_GWB1_54_7</name>
    <dbReference type="NCBI Taxonomy" id="1618607"/>
    <lineage>
        <taxon>Bacteria</taxon>
        <taxon>Candidatus Adleribacteriota</taxon>
    </lineage>
</organism>
<evidence type="ECO:0000259" key="2">
    <source>
        <dbReference type="Pfam" id="PF16403"/>
    </source>
</evidence>
<dbReference type="InterPro" id="IPR032179">
    <property type="entry name" value="Cry22Aa_Ig-like"/>
</dbReference>
<protein>
    <recommendedName>
        <fullName evidence="2">Pesticidal crystal protein Cry22Aa Ig-like domain-containing protein</fullName>
    </recommendedName>
</protein>
<feature type="domain" description="Pesticidal crystal protein Cry22Aa Ig-like" evidence="2">
    <location>
        <begin position="1442"/>
        <end position="1519"/>
    </location>
</feature>
<dbReference type="InterPro" id="IPR015943">
    <property type="entry name" value="WD40/YVTN_repeat-like_dom_sf"/>
</dbReference>
<dbReference type="Gene3D" id="2.40.300.10">
    <property type="entry name" value="Head decoration protein D"/>
    <property type="match status" value="1"/>
</dbReference>
<feature type="compositionally biased region" description="Low complexity" evidence="1">
    <location>
        <begin position="1524"/>
        <end position="1563"/>
    </location>
</feature>
<dbReference type="Pfam" id="PF16403">
    <property type="entry name" value="Bact_surface_Ig-like"/>
    <property type="match status" value="1"/>
</dbReference>
<dbReference type="EMBL" id="LCRR01000001">
    <property type="protein sequence ID" value="KKW38028.1"/>
    <property type="molecule type" value="Genomic_DNA"/>
</dbReference>
<comment type="caution">
    <text evidence="3">The sequence shown here is derived from an EMBL/GenBank/DDBJ whole genome shotgun (WGS) entry which is preliminary data.</text>
</comment>
<evidence type="ECO:0000256" key="1">
    <source>
        <dbReference type="SAM" id="MobiDB-lite"/>
    </source>
</evidence>